<gene>
    <name evidence="1" type="ORF">RIB56_02950</name>
</gene>
<dbReference type="EMBL" id="JAWUZT010000005">
    <property type="protein sequence ID" value="MDW8515077.1"/>
    <property type="molecule type" value="Genomic_DNA"/>
</dbReference>
<evidence type="ECO:0000313" key="2">
    <source>
        <dbReference type="Proteomes" id="UP001284771"/>
    </source>
</evidence>
<protein>
    <recommendedName>
        <fullName evidence="3">Transposase</fullName>
    </recommendedName>
</protein>
<proteinExistence type="predicted"/>
<dbReference type="Proteomes" id="UP001284771">
    <property type="component" value="Unassembled WGS sequence"/>
</dbReference>
<evidence type="ECO:0008006" key="3">
    <source>
        <dbReference type="Google" id="ProtNLM"/>
    </source>
</evidence>
<comment type="caution">
    <text evidence="1">The sequence shown here is derived from an EMBL/GenBank/DDBJ whole genome shotgun (WGS) entry which is preliminary data.</text>
</comment>
<evidence type="ECO:0000313" key="1">
    <source>
        <dbReference type="EMBL" id="MDW8515077.1"/>
    </source>
</evidence>
<keyword evidence="2" id="KW-1185">Reference proteome</keyword>
<sequence>MSDQHFKEFVATVAKTLRCSIYQLAIRLEKPSDYLYHYNVSQARKVMICHQLRDLMRHG</sequence>
<accession>A0ABU4J257</accession>
<organism evidence="1 2">
    <name type="scientific">Priestia flexa</name>
    <dbReference type="NCBI Taxonomy" id="86664"/>
    <lineage>
        <taxon>Bacteria</taxon>
        <taxon>Bacillati</taxon>
        <taxon>Bacillota</taxon>
        <taxon>Bacilli</taxon>
        <taxon>Bacillales</taxon>
        <taxon>Bacillaceae</taxon>
        <taxon>Priestia</taxon>
    </lineage>
</organism>
<reference evidence="2" key="1">
    <citation type="submission" date="2023-07" db="EMBL/GenBank/DDBJ databases">
        <title>Draft genomic sequences of Priestia flexa CCM isolated from the soil of an abandoned mine contaminated by free cyanide in the high Andean zone of Tacna, Peru.</title>
        <authorList>
            <person name="Caceda Quiroz C.J."/>
            <person name="Maraza Chooque G.J."/>
            <person name="Fora Quispe G.L."/>
            <person name="Carpio Mamani M."/>
        </authorList>
    </citation>
    <scope>NUCLEOTIDE SEQUENCE [LARGE SCALE GENOMIC DNA]</scope>
    <source>
        <strain evidence="2">CCM</strain>
    </source>
</reference>
<name>A0ABU4J257_9BACI</name>
<dbReference type="RefSeq" id="WP_318757174.1">
    <property type="nucleotide sequence ID" value="NZ_JAWUZT010000005.1"/>
</dbReference>